<dbReference type="InterPro" id="IPR050475">
    <property type="entry name" value="Prenyltransferase_related"/>
</dbReference>
<reference evidence="6 7" key="2">
    <citation type="journal article" date="2011" name="Stand. Genomic Sci.">
        <title>Complete genome sequence of Desulfurococcus mucosus type strain (O7/1).</title>
        <authorList>
            <person name="Wirth R."/>
            <person name="Chertkov O."/>
            <person name="Held B."/>
            <person name="Lapidus A."/>
            <person name="Nolan M."/>
            <person name="Lucas S."/>
            <person name="Hammon N."/>
            <person name="Deshpande S."/>
            <person name="Cheng J.F."/>
            <person name="Tapia R."/>
            <person name="Han C."/>
            <person name="Goodwin L."/>
            <person name="Pitluck S."/>
            <person name="Liolios K."/>
            <person name="Ioanna P."/>
            <person name="Ivanova N."/>
            <person name="Mavromatis K."/>
            <person name="Mikhailova N."/>
            <person name="Pati A."/>
            <person name="Chen A."/>
            <person name="Palaniappan K."/>
            <person name="Land M."/>
            <person name="Hauser L."/>
            <person name="Chang Y.J."/>
            <person name="Jeffries C.D."/>
            <person name="Bilek Y."/>
            <person name="Hader T."/>
            <person name="Rohde M."/>
            <person name="Spring S."/>
            <person name="Sikorski J."/>
            <person name="Goker M."/>
            <person name="Woyke T."/>
            <person name="Bristow J."/>
            <person name="Eisen J.A."/>
            <person name="Markowitz V."/>
            <person name="Hugenholtz P."/>
            <person name="Kyrpides N.C."/>
            <person name="Klenk H.P."/>
        </authorList>
    </citation>
    <scope>NUCLEOTIDE SEQUENCE [LARGE SCALE GENOMIC DNA]</scope>
    <source>
        <strain evidence="7">ATCC 35584 / DSM 2162 / JCM 9187 / O7/1</strain>
    </source>
</reference>
<accession>E8RAH3</accession>
<protein>
    <submittedName>
        <fullName evidence="6">Geranylgeranylglycerol-phosphate geranylgeranyltransferase</fullName>
        <ecNumber evidence="6">2.5.1.42</ecNumber>
    </submittedName>
</protein>
<evidence type="ECO:0000256" key="3">
    <source>
        <dbReference type="ARBA" id="ARBA00022989"/>
    </source>
</evidence>
<dbReference type="Pfam" id="PF01040">
    <property type="entry name" value="UbiA"/>
    <property type="match status" value="1"/>
</dbReference>
<feature type="transmembrane region" description="Helical" evidence="5">
    <location>
        <begin position="42"/>
        <end position="63"/>
    </location>
</feature>
<keyword evidence="7" id="KW-1185">Reference proteome</keyword>
<dbReference type="CDD" id="cd13961">
    <property type="entry name" value="PT_UbiA_DGGGPS"/>
    <property type="match status" value="1"/>
</dbReference>
<feature type="transmembrane region" description="Helical" evidence="5">
    <location>
        <begin position="84"/>
        <end position="103"/>
    </location>
</feature>
<dbReference type="STRING" id="765177.Desmu_0064"/>
<name>E8RAH3_DESM0</name>
<comment type="subcellular location">
    <subcellularLocation>
        <location evidence="1">Cell membrane</location>
        <topology evidence="1">Multi-pass membrane protein</topology>
    </subcellularLocation>
</comment>
<gene>
    <name evidence="6" type="ordered locus">Desmu_0064</name>
</gene>
<dbReference type="EMBL" id="CP002363">
    <property type="protein sequence ID" value="ADV64383.1"/>
    <property type="molecule type" value="Genomic_DNA"/>
</dbReference>
<organism evidence="6 7">
    <name type="scientific">Desulfurococcus mucosus (strain ATCC 35584 / DSM 2162 / JCM 9187 / O7/1)</name>
    <dbReference type="NCBI Taxonomy" id="765177"/>
    <lineage>
        <taxon>Archaea</taxon>
        <taxon>Thermoproteota</taxon>
        <taxon>Thermoprotei</taxon>
        <taxon>Desulfurococcales</taxon>
        <taxon>Desulfurococcaceae</taxon>
        <taxon>Desulfurococcus</taxon>
    </lineage>
</organism>
<dbReference type="AlphaFoldDB" id="E8RAH3"/>
<evidence type="ECO:0000256" key="4">
    <source>
        <dbReference type="ARBA" id="ARBA00023136"/>
    </source>
</evidence>
<evidence type="ECO:0000313" key="6">
    <source>
        <dbReference type="EMBL" id="ADV64383.1"/>
    </source>
</evidence>
<dbReference type="Gene3D" id="1.20.120.1780">
    <property type="entry name" value="UbiA prenyltransferase"/>
    <property type="match status" value="1"/>
</dbReference>
<dbReference type="GO" id="GO:0005886">
    <property type="term" value="C:plasma membrane"/>
    <property type="evidence" value="ECO:0007669"/>
    <property type="project" value="UniProtKB-SubCell"/>
</dbReference>
<keyword evidence="4 5" id="KW-0472">Membrane</keyword>
<dbReference type="PANTHER" id="PTHR42723:SF1">
    <property type="entry name" value="CHLOROPHYLL SYNTHASE, CHLOROPLASTIC"/>
    <property type="match status" value="1"/>
</dbReference>
<evidence type="ECO:0000256" key="2">
    <source>
        <dbReference type="ARBA" id="ARBA00022692"/>
    </source>
</evidence>
<dbReference type="eggNOG" id="arCOG00476">
    <property type="taxonomic scope" value="Archaea"/>
</dbReference>
<proteinExistence type="predicted"/>
<sequence length="283" mass="30067">MGVLDYFSMMRIPNSLMSGVGAVFMSLMFSNYCVDCLGVVRLAAGFATGFTVTAASMLVNDVVDLGVDRVNKPWKPLPSGRASPRVALALSILLPLIALAVNLPVDKGLALVTVVYSALGLGYSFLRKHWWSQLIVAASTTGPIAYGYVAAGSPSSSIHVALGLSITIFVVTLGREVLKAMQDVEGDRLHGYSTIPLKLGVEESAKLLVFAGIAGPAAGITTGVVAGSGIVYKAVISVAGGLYLYSMVKAYRKPREKNVLEEARKETLLEMMLGLVAFWMFRV</sequence>
<feature type="transmembrane region" description="Helical" evidence="5">
    <location>
        <begin position="133"/>
        <end position="151"/>
    </location>
</feature>
<dbReference type="OrthoDB" id="19076at2157"/>
<dbReference type="InterPro" id="IPR044878">
    <property type="entry name" value="UbiA_sf"/>
</dbReference>
<evidence type="ECO:0000256" key="1">
    <source>
        <dbReference type="ARBA" id="ARBA00004651"/>
    </source>
</evidence>
<feature type="transmembrane region" description="Helical" evidence="5">
    <location>
        <begin position="109"/>
        <end position="126"/>
    </location>
</feature>
<dbReference type="EC" id="2.5.1.42" evidence="6"/>
<dbReference type="Proteomes" id="UP000001068">
    <property type="component" value="Chromosome"/>
</dbReference>
<dbReference type="InterPro" id="IPR000537">
    <property type="entry name" value="UbiA_prenyltransferase"/>
</dbReference>
<reference evidence="7" key="1">
    <citation type="submission" date="2010-11" db="EMBL/GenBank/DDBJ databases">
        <title>The complete genome of Desulfurococcus mucosus DSM 2162.</title>
        <authorList>
            <consortium name="US DOE Joint Genome Institute (JGI-PGF)"/>
            <person name="Lucas S."/>
            <person name="Copeland A."/>
            <person name="Lapidus A."/>
            <person name="Bruce D."/>
            <person name="Goodwin L."/>
            <person name="Pitluck S."/>
            <person name="Kyrpides N."/>
            <person name="Mavromatis K."/>
            <person name="Pagani I."/>
            <person name="Ivanova N."/>
            <person name="Ovchinnikova G."/>
            <person name="Chertkov O."/>
            <person name="Held B."/>
            <person name="Brettin T."/>
            <person name="Detter J.C."/>
            <person name="Tapia R."/>
            <person name="Han C."/>
            <person name="Land M."/>
            <person name="Hauser L."/>
            <person name="Markowitz V."/>
            <person name="Cheng J.-F."/>
            <person name="Hugenholtz P."/>
            <person name="Woyke T."/>
            <person name="Wu D."/>
            <person name="Wirth R."/>
            <person name="Bilek Y."/>
            <person name="Hader T."/>
            <person name="Klenk H.-P."/>
            <person name="Eisen J.A."/>
        </authorList>
    </citation>
    <scope>NUCLEOTIDE SEQUENCE [LARGE SCALE GENOMIC DNA]</scope>
    <source>
        <strain evidence="7">ATCC 35584 / DSM 2162 / JCM 9187 / O7/1</strain>
    </source>
</reference>
<dbReference type="PANTHER" id="PTHR42723">
    <property type="entry name" value="CHLOROPHYLL SYNTHASE"/>
    <property type="match status" value="1"/>
</dbReference>
<keyword evidence="6" id="KW-0808">Transferase</keyword>
<feature type="transmembrane region" description="Helical" evidence="5">
    <location>
        <begin position="157"/>
        <end position="178"/>
    </location>
</feature>
<dbReference type="HOGENOM" id="CLU_073311_1_1_2"/>
<feature type="transmembrane region" description="Helical" evidence="5">
    <location>
        <begin position="230"/>
        <end position="246"/>
    </location>
</feature>
<evidence type="ECO:0000256" key="5">
    <source>
        <dbReference type="SAM" id="Phobius"/>
    </source>
</evidence>
<feature type="transmembrane region" description="Helical" evidence="5">
    <location>
        <begin position="12"/>
        <end position="30"/>
    </location>
</feature>
<dbReference type="GO" id="GO:0047295">
    <property type="term" value="F:geranylgeranylglycerol-phosphate geranylgeranyltransferase activity"/>
    <property type="evidence" value="ECO:0007669"/>
    <property type="project" value="UniProtKB-EC"/>
</dbReference>
<evidence type="ECO:0000313" key="7">
    <source>
        <dbReference type="Proteomes" id="UP000001068"/>
    </source>
</evidence>
<keyword evidence="2 5" id="KW-0812">Transmembrane</keyword>
<dbReference type="Gene3D" id="1.10.357.140">
    <property type="entry name" value="UbiA prenyltransferase"/>
    <property type="match status" value="1"/>
</dbReference>
<keyword evidence="3 5" id="KW-1133">Transmembrane helix</keyword>
<dbReference type="KEGG" id="dmu:Desmu_0064"/>